<sequence length="85" mass="9166">MAACCVAFPVGLGWASIHSGRPTGNKALRRVVADGDRAERRGTTNGAGEMKDEGRRSWQVPGGASKLMSTVVFYARYVAERLAWP</sequence>
<gene>
    <name evidence="2" type="ORF">LPLAT_LOCUS5955</name>
</gene>
<dbReference type="EMBL" id="OZ034825">
    <property type="protein sequence ID" value="CAL1679836.1"/>
    <property type="molecule type" value="Genomic_DNA"/>
</dbReference>
<evidence type="ECO:0000313" key="2">
    <source>
        <dbReference type="EMBL" id="CAL1679836.1"/>
    </source>
</evidence>
<reference evidence="2" key="1">
    <citation type="submission" date="2024-04" db="EMBL/GenBank/DDBJ databases">
        <authorList>
            <consortium name="Molecular Ecology Group"/>
        </authorList>
    </citation>
    <scope>NUCLEOTIDE SEQUENCE</scope>
</reference>
<accession>A0AAV2NI02</accession>
<feature type="region of interest" description="Disordered" evidence="1">
    <location>
        <begin position="36"/>
        <end position="59"/>
    </location>
</feature>
<keyword evidence="3" id="KW-1185">Reference proteome</keyword>
<dbReference type="AlphaFoldDB" id="A0AAV2NI02"/>
<evidence type="ECO:0000256" key="1">
    <source>
        <dbReference type="SAM" id="MobiDB-lite"/>
    </source>
</evidence>
<dbReference type="Proteomes" id="UP001497644">
    <property type="component" value="Chromosome 2"/>
</dbReference>
<protein>
    <submittedName>
        <fullName evidence="2">Uncharacterized protein</fullName>
    </submittedName>
</protein>
<organism evidence="2 3">
    <name type="scientific">Lasius platythorax</name>
    <dbReference type="NCBI Taxonomy" id="488582"/>
    <lineage>
        <taxon>Eukaryota</taxon>
        <taxon>Metazoa</taxon>
        <taxon>Ecdysozoa</taxon>
        <taxon>Arthropoda</taxon>
        <taxon>Hexapoda</taxon>
        <taxon>Insecta</taxon>
        <taxon>Pterygota</taxon>
        <taxon>Neoptera</taxon>
        <taxon>Endopterygota</taxon>
        <taxon>Hymenoptera</taxon>
        <taxon>Apocrita</taxon>
        <taxon>Aculeata</taxon>
        <taxon>Formicoidea</taxon>
        <taxon>Formicidae</taxon>
        <taxon>Formicinae</taxon>
        <taxon>Lasius</taxon>
        <taxon>Lasius</taxon>
    </lineage>
</organism>
<name>A0AAV2NI02_9HYME</name>
<proteinExistence type="predicted"/>
<evidence type="ECO:0000313" key="3">
    <source>
        <dbReference type="Proteomes" id="UP001497644"/>
    </source>
</evidence>